<evidence type="ECO:0000256" key="3">
    <source>
        <dbReference type="ARBA" id="ARBA00023239"/>
    </source>
</evidence>
<dbReference type="GO" id="GO:0016832">
    <property type="term" value="F:aldehyde-lyase activity"/>
    <property type="evidence" value="ECO:0007669"/>
    <property type="project" value="TreeGrafter"/>
</dbReference>
<feature type="domain" description="HpcH/HpaI aldolase/citrate lyase" evidence="4">
    <location>
        <begin position="20"/>
        <end position="241"/>
    </location>
</feature>
<evidence type="ECO:0000259" key="4">
    <source>
        <dbReference type="Pfam" id="PF03328"/>
    </source>
</evidence>
<evidence type="ECO:0000256" key="1">
    <source>
        <dbReference type="ARBA" id="ARBA00005568"/>
    </source>
</evidence>
<dbReference type="Pfam" id="PF03328">
    <property type="entry name" value="HpcH_HpaI"/>
    <property type="match status" value="1"/>
</dbReference>
<accession>A0A316GNN4</accession>
<comment type="similarity">
    <text evidence="1">Belongs to the HpcH/HpaI aldolase family.</text>
</comment>
<dbReference type="PANTHER" id="PTHR30502">
    <property type="entry name" value="2-KETO-3-DEOXY-L-RHAMNONATE ALDOLASE"/>
    <property type="match status" value="1"/>
</dbReference>
<dbReference type="PANTHER" id="PTHR30502:SF0">
    <property type="entry name" value="PHOSPHOENOLPYRUVATE CARBOXYLASE FAMILY PROTEIN"/>
    <property type="match status" value="1"/>
</dbReference>
<evidence type="ECO:0000256" key="2">
    <source>
        <dbReference type="ARBA" id="ARBA00022723"/>
    </source>
</evidence>
<organism evidence="5 6">
    <name type="scientific">Roseicyclus mahoneyensis</name>
    <dbReference type="NCBI Taxonomy" id="164332"/>
    <lineage>
        <taxon>Bacteria</taxon>
        <taxon>Pseudomonadati</taxon>
        <taxon>Pseudomonadota</taxon>
        <taxon>Alphaproteobacteria</taxon>
        <taxon>Rhodobacterales</taxon>
        <taxon>Roseobacteraceae</taxon>
        <taxon>Roseicyclus</taxon>
    </lineage>
</organism>
<dbReference type="InterPro" id="IPR005000">
    <property type="entry name" value="Aldolase/citrate-lyase_domain"/>
</dbReference>
<dbReference type="RefSeq" id="WP_109665082.1">
    <property type="nucleotide sequence ID" value="NZ_QGGW01000001.1"/>
</dbReference>
<dbReference type="GO" id="GO:0005737">
    <property type="term" value="C:cytoplasm"/>
    <property type="evidence" value="ECO:0007669"/>
    <property type="project" value="TreeGrafter"/>
</dbReference>
<dbReference type="Proteomes" id="UP000245708">
    <property type="component" value="Unassembled WGS sequence"/>
</dbReference>
<dbReference type="InterPro" id="IPR050251">
    <property type="entry name" value="HpcH-HpaI_aldolase"/>
</dbReference>
<dbReference type="InterPro" id="IPR015813">
    <property type="entry name" value="Pyrv/PenolPyrv_kinase-like_dom"/>
</dbReference>
<keyword evidence="6" id="KW-1185">Reference proteome</keyword>
<dbReference type="AlphaFoldDB" id="A0A316GNN4"/>
<keyword evidence="3" id="KW-0456">Lyase</keyword>
<name>A0A316GNN4_9RHOB</name>
<sequence>MPAPKNTLKQAMAEGRLLRGLWLALGSETVTDIAGRAGFDWCLIDGEHGPWDPTGIRRQLMVLAGTPTAAVVRVPVGEAWVLKQALDLGAQTIMVPMINSTAEAKAAVAACRYPPQGIRGNGGATMRAGGYGGIADYSASANDEVCVIVQAESRAAMADLAGIASVEGVDCVFIGPADLGADMGFRDNLAAPELWEEITRGIKVITDAGKAAGIIVSPAMAPRMEAAGITFLGLGSDSNVLAENLSALARGAR</sequence>
<dbReference type="GO" id="GO:0046872">
    <property type="term" value="F:metal ion binding"/>
    <property type="evidence" value="ECO:0007669"/>
    <property type="project" value="UniProtKB-KW"/>
</dbReference>
<keyword evidence="2" id="KW-0479">Metal-binding</keyword>
<comment type="caution">
    <text evidence="5">The sequence shown here is derived from an EMBL/GenBank/DDBJ whole genome shotgun (WGS) entry which is preliminary data.</text>
</comment>
<dbReference type="EMBL" id="QGGW01000001">
    <property type="protein sequence ID" value="PWK62494.1"/>
    <property type="molecule type" value="Genomic_DNA"/>
</dbReference>
<dbReference type="InterPro" id="IPR040442">
    <property type="entry name" value="Pyrv_kinase-like_dom_sf"/>
</dbReference>
<dbReference type="OrthoDB" id="9802624at2"/>
<reference evidence="5 6" key="1">
    <citation type="submission" date="2018-05" db="EMBL/GenBank/DDBJ databases">
        <title>Genomic Encyclopedia of Type Strains, Phase IV (KMG-IV): sequencing the most valuable type-strain genomes for metagenomic binning, comparative biology and taxonomic classification.</title>
        <authorList>
            <person name="Goeker M."/>
        </authorList>
    </citation>
    <scope>NUCLEOTIDE SEQUENCE [LARGE SCALE GENOMIC DNA]</scope>
    <source>
        <strain evidence="5 6">DSM 16097</strain>
    </source>
</reference>
<evidence type="ECO:0000313" key="6">
    <source>
        <dbReference type="Proteomes" id="UP000245708"/>
    </source>
</evidence>
<gene>
    <name evidence="5" type="ORF">C7455_101521</name>
</gene>
<evidence type="ECO:0000313" key="5">
    <source>
        <dbReference type="EMBL" id="PWK62494.1"/>
    </source>
</evidence>
<dbReference type="Gene3D" id="3.20.20.60">
    <property type="entry name" value="Phosphoenolpyruvate-binding domains"/>
    <property type="match status" value="1"/>
</dbReference>
<dbReference type="SUPFAM" id="SSF51621">
    <property type="entry name" value="Phosphoenolpyruvate/pyruvate domain"/>
    <property type="match status" value="1"/>
</dbReference>
<proteinExistence type="inferred from homology"/>
<protein>
    <submittedName>
        <fullName evidence="5">2,4-dihydroxyhept-2-enedioate aldolase</fullName>
    </submittedName>
</protein>